<dbReference type="EMBL" id="AM746676">
    <property type="protein sequence ID" value="CAN93802.1"/>
    <property type="molecule type" value="Genomic_DNA"/>
</dbReference>
<dbReference type="Proteomes" id="UP000002139">
    <property type="component" value="Chromosome"/>
</dbReference>
<dbReference type="KEGG" id="scl:sce3642"/>
<sequence>MARPPRTSSALPLIAAAAPLLGACGGGDGDAPAIPLADERGGGARVAEIVGDAAWLDPEDEESRRCAVPRARRAHVTGAALVAVDSFDETGEGARGNHYVQDSADEPVPYSGMTIFQPAFDPPDLRLVPGDVVDVLGELTEFLGPSAGRFGGCRTLPELGGTMSFRFEDRPAVPIRVPLDDLGGYASARPYIGMLVRVEGVRITGDPSSRDGRYAASIDVGAGVRPADVPRISNELYDLEREGPPLADGASFRSVTGVLTYFYGFKIAPRCPADFQLEGAPLPSDDACAP</sequence>
<evidence type="ECO:0008006" key="4">
    <source>
        <dbReference type="Google" id="ProtNLM"/>
    </source>
</evidence>
<dbReference type="BioCyc" id="SCEL448385:SCE_RS18650-MONOMER"/>
<dbReference type="OrthoDB" id="5495071at2"/>
<dbReference type="RefSeq" id="WP_012236272.1">
    <property type="nucleotide sequence ID" value="NC_010162.1"/>
</dbReference>
<name>A9GSM7_SORC5</name>
<dbReference type="AlphaFoldDB" id="A9GSM7"/>
<protein>
    <recommendedName>
        <fullName evidence="4">Secreted protein</fullName>
    </recommendedName>
</protein>
<dbReference type="HOGENOM" id="CLU_952844_0_0_7"/>
<organism evidence="2 3">
    <name type="scientific">Sorangium cellulosum (strain So ce56)</name>
    <name type="common">Polyangium cellulosum (strain So ce56)</name>
    <dbReference type="NCBI Taxonomy" id="448385"/>
    <lineage>
        <taxon>Bacteria</taxon>
        <taxon>Pseudomonadati</taxon>
        <taxon>Myxococcota</taxon>
        <taxon>Polyangia</taxon>
        <taxon>Polyangiales</taxon>
        <taxon>Polyangiaceae</taxon>
        <taxon>Sorangium</taxon>
    </lineage>
</organism>
<feature type="chain" id="PRO_5002738179" description="Secreted protein" evidence="1">
    <location>
        <begin position="23"/>
        <end position="290"/>
    </location>
</feature>
<dbReference type="STRING" id="448385.sce3642"/>
<evidence type="ECO:0000256" key="1">
    <source>
        <dbReference type="SAM" id="SignalP"/>
    </source>
</evidence>
<evidence type="ECO:0000313" key="3">
    <source>
        <dbReference type="Proteomes" id="UP000002139"/>
    </source>
</evidence>
<feature type="signal peptide" evidence="1">
    <location>
        <begin position="1"/>
        <end position="22"/>
    </location>
</feature>
<dbReference type="PROSITE" id="PS51257">
    <property type="entry name" value="PROKAR_LIPOPROTEIN"/>
    <property type="match status" value="1"/>
</dbReference>
<proteinExistence type="predicted"/>
<evidence type="ECO:0000313" key="2">
    <source>
        <dbReference type="EMBL" id="CAN93802.1"/>
    </source>
</evidence>
<keyword evidence="3" id="KW-1185">Reference proteome</keyword>
<gene>
    <name evidence="2" type="ordered locus">sce3642</name>
</gene>
<reference evidence="2 3" key="1">
    <citation type="journal article" date="2007" name="Nat. Biotechnol.">
        <title>Complete genome sequence of the myxobacterium Sorangium cellulosum.</title>
        <authorList>
            <person name="Schneiker S."/>
            <person name="Perlova O."/>
            <person name="Kaiser O."/>
            <person name="Gerth K."/>
            <person name="Alici A."/>
            <person name="Altmeyer M.O."/>
            <person name="Bartels D."/>
            <person name="Bekel T."/>
            <person name="Beyer S."/>
            <person name="Bode E."/>
            <person name="Bode H.B."/>
            <person name="Bolten C.J."/>
            <person name="Choudhuri J.V."/>
            <person name="Doss S."/>
            <person name="Elnakady Y.A."/>
            <person name="Frank B."/>
            <person name="Gaigalat L."/>
            <person name="Goesmann A."/>
            <person name="Groeger C."/>
            <person name="Gross F."/>
            <person name="Jelsbak L."/>
            <person name="Jelsbak L."/>
            <person name="Kalinowski J."/>
            <person name="Kegler C."/>
            <person name="Knauber T."/>
            <person name="Konietzny S."/>
            <person name="Kopp M."/>
            <person name="Krause L."/>
            <person name="Krug D."/>
            <person name="Linke B."/>
            <person name="Mahmud T."/>
            <person name="Martinez-Arias R."/>
            <person name="McHardy A.C."/>
            <person name="Merai M."/>
            <person name="Meyer F."/>
            <person name="Mormann S."/>
            <person name="Munoz-Dorado J."/>
            <person name="Perez J."/>
            <person name="Pradella S."/>
            <person name="Rachid S."/>
            <person name="Raddatz G."/>
            <person name="Rosenau F."/>
            <person name="Rueckert C."/>
            <person name="Sasse F."/>
            <person name="Scharfe M."/>
            <person name="Schuster S.C."/>
            <person name="Suen G."/>
            <person name="Treuner-Lange A."/>
            <person name="Velicer G.J."/>
            <person name="Vorholter F.-J."/>
            <person name="Weissman K.J."/>
            <person name="Welch R.D."/>
            <person name="Wenzel S.C."/>
            <person name="Whitworth D.E."/>
            <person name="Wilhelm S."/>
            <person name="Wittmann C."/>
            <person name="Bloecker H."/>
            <person name="Puehler A."/>
            <person name="Mueller R."/>
        </authorList>
    </citation>
    <scope>NUCLEOTIDE SEQUENCE [LARGE SCALE GENOMIC DNA]</scope>
    <source>
        <strain evidence="3">So ce56</strain>
    </source>
</reference>
<accession>A9GSM7</accession>
<keyword evidence="1" id="KW-0732">Signal</keyword>